<comment type="catalytic activity">
    <reaction evidence="1">
        <text>All bonds known to be hydrolyzed by this endopeptidase have arginine in P1 and an acidic residue in P4. P6 is often occupied by an acidic residue or by a hydroxy-amino-acid residue, the phosphorylation of which enhances cleavage.</text>
        <dbReference type="EC" id="3.4.22.49"/>
    </reaction>
</comment>
<gene>
    <name evidence="7" type="primary">g264</name>
    <name evidence="7" type="ORF">VP750_LOCUS230</name>
</gene>
<evidence type="ECO:0000256" key="4">
    <source>
        <dbReference type="ARBA" id="ARBA00022829"/>
    </source>
</evidence>
<dbReference type="InterPro" id="IPR005314">
    <property type="entry name" value="Peptidase_C50"/>
</dbReference>
<dbReference type="PANTHER" id="PTHR12792">
    <property type="entry name" value="EXTRA SPINDLE POLES 1-RELATED"/>
    <property type="match status" value="1"/>
</dbReference>
<evidence type="ECO:0000313" key="7">
    <source>
        <dbReference type="EMBL" id="CAL5218571.1"/>
    </source>
</evidence>
<feature type="region of interest" description="Disordered" evidence="5">
    <location>
        <begin position="1649"/>
        <end position="1670"/>
    </location>
</feature>
<protein>
    <recommendedName>
        <fullName evidence="2">separase</fullName>
        <ecNumber evidence="2">3.4.22.49</ecNumber>
    </recommendedName>
</protein>
<feature type="compositionally biased region" description="Polar residues" evidence="5">
    <location>
        <begin position="1408"/>
        <end position="1421"/>
    </location>
</feature>
<feature type="region of interest" description="Disordered" evidence="5">
    <location>
        <begin position="971"/>
        <end position="1004"/>
    </location>
</feature>
<evidence type="ECO:0000259" key="6">
    <source>
        <dbReference type="PROSITE" id="PS51700"/>
    </source>
</evidence>
<dbReference type="Proteomes" id="UP001497392">
    <property type="component" value="Unassembled WGS sequence"/>
</dbReference>
<feature type="compositionally biased region" description="Low complexity" evidence="5">
    <location>
        <begin position="471"/>
        <end position="496"/>
    </location>
</feature>
<dbReference type="Pfam" id="PF25110">
    <property type="entry name" value="TPR_ESP1"/>
    <property type="match status" value="1"/>
</dbReference>
<feature type="region of interest" description="Disordered" evidence="5">
    <location>
        <begin position="460"/>
        <end position="500"/>
    </location>
</feature>
<feature type="region of interest" description="Disordered" evidence="5">
    <location>
        <begin position="811"/>
        <end position="872"/>
    </location>
</feature>
<dbReference type="PROSITE" id="PS51700">
    <property type="entry name" value="SEPARIN"/>
    <property type="match status" value="1"/>
</dbReference>
<reference evidence="7 8" key="1">
    <citation type="submission" date="2024-06" db="EMBL/GenBank/DDBJ databases">
        <authorList>
            <person name="Kraege A."/>
            <person name="Thomma B."/>
        </authorList>
    </citation>
    <scope>NUCLEOTIDE SEQUENCE [LARGE SCALE GENOMIC DNA]</scope>
</reference>
<proteinExistence type="predicted"/>
<evidence type="ECO:0000256" key="5">
    <source>
        <dbReference type="SAM" id="MobiDB-lite"/>
    </source>
</evidence>
<name>A0ABP1FI87_9CHLO</name>
<accession>A0ABP1FI87</accession>
<feature type="compositionally biased region" description="Polar residues" evidence="5">
    <location>
        <begin position="1357"/>
        <end position="1374"/>
    </location>
</feature>
<dbReference type="InterPro" id="IPR056933">
    <property type="entry name" value="TPR_ESP1"/>
</dbReference>
<dbReference type="InterPro" id="IPR030397">
    <property type="entry name" value="SEPARIN_core_dom"/>
</dbReference>
<keyword evidence="3" id="KW-0378">Hydrolase</keyword>
<comment type="caution">
    <text evidence="7">The sequence shown here is derived from an EMBL/GenBank/DDBJ whole genome shotgun (WGS) entry which is preliminary data.</text>
</comment>
<organism evidence="7 8">
    <name type="scientific">Coccomyxa viridis</name>
    <dbReference type="NCBI Taxonomy" id="1274662"/>
    <lineage>
        <taxon>Eukaryota</taxon>
        <taxon>Viridiplantae</taxon>
        <taxon>Chlorophyta</taxon>
        <taxon>core chlorophytes</taxon>
        <taxon>Trebouxiophyceae</taxon>
        <taxon>Trebouxiophyceae incertae sedis</taxon>
        <taxon>Coccomyxaceae</taxon>
        <taxon>Coccomyxa</taxon>
    </lineage>
</organism>
<evidence type="ECO:0000256" key="2">
    <source>
        <dbReference type="ARBA" id="ARBA00012489"/>
    </source>
</evidence>
<sequence>MAPKKQGPLYSALQQLQEAQTCSEYNACLSDLGAALSDLFSATKASKSGPASLKKLSAKWAPSLIEILKVALAQLSEGLIDSTSAQALASIYEQGIIGLEVFRSCLSGRPIELELHRHAVVCKLIAHQHYSLAGEHACRLLAALSRQLTCNEESPQRGHTGCAVPCSIPAPGSDADHDTAQLVVVTATNIVLCSLHAQDESLDKILPALPALAEQLQPWLRRLPETEQHRQQDLLSKYLSKVYTCLAEELPQEACHALLSHVLKDTEEADAAVWAAAEAMWVMDAAIALAWKPGGTAQVVGLLQGALQRDSHTYMWLHAFQAATLTVEANDRGEAKDEEPAVCLQTAACRLKGLLKDLPGTDGSCQALLTALMQSLHALQKAVAPLQTSLHPSVLLAAAEGLQLAPWVLRALEGMELGQRPDQVRTKANARRHEQAGACLATAAGAQAVQSLRAAAEARKNSGSMACTSGRPDSSMSAGDSSSAAPAGSRSSPGSSWGRVQQLSEEAVDHMESLLHAEELHSSVRSACLASLAPTSAELRFLAALQGQHEQQASLDRLCADSWSQHTSPAYFHSALGGCQLLQILCPELTASVPSLSGQLSGGQTGQQLRSRAADTALEPMQEPWRAQHRGLLHLLAAAQLQREGDLTQALAEAAEALRHSGVAMHCSASSADHSLGGSAPGMWQVTWQYMACLLRNGELYELLGAWEDALLAFKEGLLLAQSMNAQALEAVFAISQADIYAKQHSFDRASALLEAAEPPPACSCCMQLCIAAHASAVRATMHRLQENHQAAIQRCQAGMQLASCALQDSMQSGSVDSSEAPESGQSSAGRCSEQGSSSSAAEPSANPSHSNSRAPRRNSEERDPDYSSTPQPVWHVRSRLVQLHISMAELLREAGDREGAGSCLQAARDACCDPAQGAGDASEAFPMQMAAVLYQEAALQLEQQGLDADATGEASKLWCLQAAANQAASDNSSTRAQLPSGRSSQRGRRKQKSARASDESSAGTESSAASALCQLLTAWKLGKAMPSLSRRIAGALAQLLGRMGLPHAAALFVHASLGAAVTAQYAAITKSRLAAQQRQAARAARAAQPPGTANQADAAAEAVLCSRLLDALQPDGFGADTWAAAAAGQGPDLALLEAEARARLEKQLSAFPGGMPVVTLSALPACPDQWLLTRCVRGQTPQVIQIEAAGENAEEELAALLEESGASMHTQKESRAEKAAWWRTRIALDARLQHLCAALQKRLGPWLAMLLGPPTGLSGHSAAALMTRAHACIREAAKGDVCELHHAVLEGLATLMQGCDCLTDADLAAGVTQMLSAAGYTIGTTEDQSIAARLRSIACEALGAKHSAAGAALQDISNRQQSAADSPKASSRTLKAEHRTLHSLSTASEEARSCLRSGPDDAWAGDQASSKAASGRTKQAQKGVAPSTRAAAGRHPLSEHRSPDNAMSDADMEASRDRALTSCADSPLYGDLAHSAACSTPGPSRRMQLLQDDVEADDADMDCAPTPVLPMTARRKGRFAAMQSLEAPATALRPARKADAPEASLASRLGAALPPRTPHAPVRKEAGRRKVAFAEELHTSAPAGSQSIVRRGRKPRATPSAKAAALDAQKKSDQHLQSSTPFKLHRAPLEELDMSVGSLGTRLRAMSLGADPEQPAPGKSVGNGEAPADAPMQRGPVLLILDERLQCLPWENLPALRSQRVYRSPSLACACATALRTVSNAPGADDSAAPAESRAVDARDAVYMLNPSGDLPHTQDTFQDFFRQQRGWQGSVGAPGLAGAALSEALRQRSLFVYCGHGAGQQHLPGRTLRRQRACAASLLMGCSSGRLARSGQHYEPSGPILAYLLAGCPVAIGNLWDVTDRDIDRFAKTLLEKWLSEGKGEGSMHEAEAEQDSSDIAQGSERLLCVSRSVSESRHVCRLPHLIGAAPVCYGVPTSVLLQ</sequence>
<dbReference type="Pfam" id="PF03568">
    <property type="entry name" value="Separin_C"/>
    <property type="match status" value="2"/>
</dbReference>
<keyword evidence="4" id="KW-0159">Chromosome partition</keyword>
<dbReference type="EMBL" id="CAXHTA020000001">
    <property type="protein sequence ID" value="CAL5218571.1"/>
    <property type="molecule type" value="Genomic_DNA"/>
</dbReference>
<feature type="domain" description="Peptidase C50" evidence="6">
    <location>
        <begin position="1739"/>
        <end position="1835"/>
    </location>
</feature>
<dbReference type="EC" id="3.4.22.49" evidence="2"/>
<feature type="region of interest" description="Disordered" evidence="5">
    <location>
        <begin position="1531"/>
        <end position="1628"/>
    </location>
</feature>
<evidence type="ECO:0000313" key="8">
    <source>
        <dbReference type="Proteomes" id="UP001497392"/>
    </source>
</evidence>
<evidence type="ECO:0000256" key="1">
    <source>
        <dbReference type="ARBA" id="ARBA00000451"/>
    </source>
</evidence>
<feature type="compositionally biased region" description="Low complexity" evidence="5">
    <location>
        <begin position="827"/>
        <end position="853"/>
    </location>
</feature>
<keyword evidence="8" id="KW-1185">Reference proteome</keyword>
<evidence type="ECO:0000256" key="3">
    <source>
        <dbReference type="ARBA" id="ARBA00022801"/>
    </source>
</evidence>
<dbReference type="PANTHER" id="PTHR12792:SF0">
    <property type="entry name" value="SEPARIN"/>
    <property type="match status" value="1"/>
</dbReference>
<feature type="region of interest" description="Disordered" evidence="5">
    <location>
        <begin position="1357"/>
        <end position="1460"/>
    </location>
</feature>